<dbReference type="Pfam" id="PF22741">
    <property type="entry name" value="PTP-NADK"/>
    <property type="match status" value="1"/>
</dbReference>
<evidence type="ECO:0000259" key="2">
    <source>
        <dbReference type="Pfam" id="PF22741"/>
    </source>
</evidence>
<dbReference type="EMBL" id="QYSE01000002">
    <property type="protein sequence ID" value="RJF35519.1"/>
    <property type="molecule type" value="Genomic_DNA"/>
</dbReference>
<evidence type="ECO:0000313" key="4">
    <source>
        <dbReference type="Proteomes" id="UP000265938"/>
    </source>
</evidence>
<evidence type="ECO:0000256" key="1">
    <source>
        <dbReference type="SAM" id="SignalP"/>
    </source>
</evidence>
<feature type="chain" id="PRO_5017429184" description="DSP-PTPase phosphatase fused to NAD+ Kinase domain-containing protein" evidence="1">
    <location>
        <begin position="20"/>
        <end position="172"/>
    </location>
</feature>
<feature type="signal peptide" evidence="1">
    <location>
        <begin position="1"/>
        <end position="19"/>
    </location>
</feature>
<accession>A0A3A3ELU3</accession>
<gene>
    <name evidence="3" type="ORF">D4741_11105</name>
</gene>
<keyword evidence="1" id="KW-0732">Signal</keyword>
<dbReference type="AlphaFoldDB" id="A0A3A3ELU3"/>
<dbReference type="Proteomes" id="UP000265938">
    <property type="component" value="Unassembled WGS sequence"/>
</dbReference>
<dbReference type="CDD" id="cd14503">
    <property type="entry name" value="PTP-bact"/>
    <property type="match status" value="1"/>
</dbReference>
<dbReference type="SUPFAM" id="SSF52799">
    <property type="entry name" value="(Phosphotyrosine protein) phosphatases II"/>
    <property type="match status" value="1"/>
</dbReference>
<evidence type="ECO:0000313" key="3">
    <source>
        <dbReference type="EMBL" id="RJF35519.1"/>
    </source>
</evidence>
<sequence length="172" mass="18894">MNKFIQLACAALLSFSALAAQTAVTQLDILNLKAQSEHVLTSGQPNQTDFAKLKQLGVENIINLRGDNETNWSEQELVTELGMNYFHIPVQSKADITIENATKLQALLNEHQQQTTLLHCASSNRVGALVALYNAVTLKKPIEEAVEIGKQWGLKSLEGVVRSKVNEEVGQL</sequence>
<dbReference type="RefSeq" id="WP_119853007.1">
    <property type="nucleotide sequence ID" value="NZ_QYSE01000002.1"/>
</dbReference>
<proteinExistence type="predicted"/>
<dbReference type="Gene3D" id="3.90.190.10">
    <property type="entry name" value="Protein tyrosine phosphatase superfamily"/>
    <property type="match status" value="1"/>
</dbReference>
<feature type="domain" description="DSP-PTPase phosphatase fused to NAD+ Kinase" evidence="2">
    <location>
        <begin position="31"/>
        <end position="143"/>
    </location>
</feature>
<comment type="caution">
    <text evidence="3">The sequence shown here is derived from an EMBL/GenBank/DDBJ whole genome shotgun (WGS) entry which is preliminary data.</text>
</comment>
<dbReference type="InterPro" id="IPR029021">
    <property type="entry name" value="Prot-tyrosine_phosphatase-like"/>
</dbReference>
<organism evidence="3 4">
    <name type="scientific">Pseudoalteromonas gelatinilytica</name>
    <dbReference type="NCBI Taxonomy" id="1703256"/>
    <lineage>
        <taxon>Bacteria</taxon>
        <taxon>Pseudomonadati</taxon>
        <taxon>Pseudomonadota</taxon>
        <taxon>Gammaproteobacteria</taxon>
        <taxon>Alteromonadales</taxon>
        <taxon>Pseudoalteromonadaceae</taxon>
        <taxon>Pseudoalteromonas</taxon>
    </lineage>
</organism>
<reference evidence="3 4" key="1">
    <citation type="submission" date="2018-09" db="EMBL/GenBank/DDBJ databases">
        <title>Identification of marine bacteria producing industrial enzymes.</title>
        <authorList>
            <person name="Cheng T.H."/>
            <person name="Saidin J."/>
            <person name="Muhd D.D."/>
            <person name="Isa M.N.M."/>
            <person name="Bakar M.F.A."/>
            <person name="Ismail N."/>
        </authorList>
    </citation>
    <scope>NUCLEOTIDE SEQUENCE [LARGE SCALE GENOMIC DNA]</scope>
    <source>
        <strain evidence="3 4">MNAD 1.6</strain>
    </source>
</reference>
<name>A0A3A3ELU3_9GAMM</name>
<protein>
    <recommendedName>
        <fullName evidence="2">DSP-PTPase phosphatase fused to NAD+ Kinase domain-containing protein</fullName>
    </recommendedName>
</protein>
<dbReference type="InterPro" id="IPR055214">
    <property type="entry name" value="PTP-NADK"/>
</dbReference>